<accession>A0A168LYQ7</accession>
<keyword evidence="3" id="KW-1185">Reference proteome</keyword>
<evidence type="ECO:0000313" key="3">
    <source>
        <dbReference type="Proteomes" id="UP000078561"/>
    </source>
</evidence>
<dbReference type="InParanoid" id="A0A168LYQ7"/>
<organism evidence="2">
    <name type="scientific">Absidia glauca</name>
    <name type="common">Pin mould</name>
    <dbReference type="NCBI Taxonomy" id="4829"/>
    <lineage>
        <taxon>Eukaryota</taxon>
        <taxon>Fungi</taxon>
        <taxon>Fungi incertae sedis</taxon>
        <taxon>Mucoromycota</taxon>
        <taxon>Mucoromycotina</taxon>
        <taxon>Mucoromycetes</taxon>
        <taxon>Mucorales</taxon>
        <taxon>Cunninghamellaceae</taxon>
        <taxon>Absidia</taxon>
    </lineage>
</organism>
<evidence type="ECO:0000313" key="2">
    <source>
        <dbReference type="EMBL" id="SAL97706.1"/>
    </source>
</evidence>
<gene>
    <name evidence="2" type="primary">ABSGL_03213.1 scaffold 4267</name>
</gene>
<feature type="region of interest" description="Disordered" evidence="1">
    <location>
        <begin position="1"/>
        <end position="22"/>
    </location>
</feature>
<dbReference type="EMBL" id="LT551899">
    <property type="protein sequence ID" value="SAL97706.1"/>
    <property type="molecule type" value="Genomic_DNA"/>
</dbReference>
<dbReference type="AlphaFoldDB" id="A0A168LYQ7"/>
<proteinExistence type="predicted"/>
<protein>
    <submittedName>
        <fullName evidence="2">Uncharacterized protein</fullName>
    </submittedName>
</protein>
<dbReference type="OrthoDB" id="2284111at2759"/>
<sequence>MAGLRGQRGAPSTPFTSKLSPRQIATKAMTLGCKKLDRDDKRTRPQYNVRERLLLCNTIAHAEQVLNQRTRRTNRRVMSMEDDDTYFDQSINTPKDDDDDKPRKKASQQQREEHSPLRASSSSDEEEEEEEEQEDRSSREQPPQHTYTGADYLTGYRNLVNLGSPIVAL</sequence>
<reference evidence="2" key="1">
    <citation type="submission" date="2016-04" db="EMBL/GenBank/DDBJ databases">
        <authorList>
            <person name="Evans L.H."/>
            <person name="Alamgir A."/>
            <person name="Owens N."/>
            <person name="Weber N.D."/>
            <person name="Virtaneva K."/>
            <person name="Barbian K."/>
            <person name="Babar A."/>
            <person name="Rosenke K."/>
        </authorList>
    </citation>
    <scope>NUCLEOTIDE SEQUENCE [LARGE SCALE GENOMIC DNA]</scope>
    <source>
        <strain evidence="2">CBS 101.48</strain>
    </source>
</reference>
<name>A0A168LYQ7_ABSGL</name>
<feature type="compositionally biased region" description="Acidic residues" evidence="1">
    <location>
        <begin position="123"/>
        <end position="134"/>
    </location>
</feature>
<feature type="region of interest" description="Disordered" evidence="1">
    <location>
        <begin position="64"/>
        <end position="156"/>
    </location>
</feature>
<evidence type="ECO:0000256" key="1">
    <source>
        <dbReference type="SAM" id="MobiDB-lite"/>
    </source>
</evidence>
<dbReference type="Proteomes" id="UP000078561">
    <property type="component" value="Unassembled WGS sequence"/>
</dbReference>